<dbReference type="GO" id="GO:0004673">
    <property type="term" value="F:protein histidine kinase activity"/>
    <property type="evidence" value="ECO:0007669"/>
    <property type="project" value="UniProtKB-EC"/>
</dbReference>
<gene>
    <name evidence="4" type="ORF">XTGNCPPB3709_1843</name>
</gene>
<dbReference type="AlphaFoldDB" id="A0A1M4IJA4"/>
<dbReference type="PRINTS" id="PR00344">
    <property type="entry name" value="BCTRLSENSOR"/>
</dbReference>
<dbReference type="EMBL" id="FLUK01000144">
    <property type="protein sequence ID" value="SBV87912.1"/>
    <property type="molecule type" value="Genomic_DNA"/>
</dbReference>
<proteinExistence type="predicted"/>
<organism evidence="4 5">
    <name type="scientific">Xanthomonas graminis pv. graminis</name>
    <dbReference type="NCBI Taxonomy" id="134874"/>
    <lineage>
        <taxon>Bacteria</taxon>
        <taxon>Pseudomonadati</taxon>
        <taxon>Pseudomonadota</taxon>
        <taxon>Gammaproteobacteria</taxon>
        <taxon>Lysobacterales</taxon>
        <taxon>Lysobacteraceae</taxon>
        <taxon>Xanthomonas</taxon>
        <taxon>Xanthomonas translucens group</taxon>
        <taxon>Xanthomonas graminis</taxon>
    </lineage>
</organism>
<evidence type="ECO:0000313" key="4">
    <source>
        <dbReference type="EMBL" id="SBV87912.1"/>
    </source>
</evidence>
<dbReference type="InterPro" id="IPR036890">
    <property type="entry name" value="HATPase_C_sf"/>
</dbReference>
<sequence>MARANQLMLELHTFPLDALIRERLAWLAQPLQAAQMRAEDSRARHWGGSGLGLCIAAAICQTHGGALEFGNREGGGLCAQVRLPAMA</sequence>
<name>A0A1M4IJA4_9XANT</name>
<evidence type="ECO:0000256" key="1">
    <source>
        <dbReference type="ARBA" id="ARBA00000085"/>
    </source>
</evidence>
<evidence type="ECO:0000313" key="5">
    <source>
        <dbReference type="Proteomes" id="UP000184997"/>
    </source>
</evidence>
<dbReference type="InterPro" id="IPR003594">
    <property type="entry name" value="HATPase_dom"/>
</dbReference>
<dbReference type="RefSeq" id="WP_009602105.1">
    <property type="nucleotide sequence ID" value="NZ_CP076252.1"/>
</dbReference>
<reference evidence="5" key="1">
    <citation type="submission" date="2016-07" db="EMBL/GenBank/DDBJ databases">
        <authorList>
            <person name="Florea S."/>
            <person name="Webb J.S."/>
            <person name="Jaromczyk J."/>
            <person name="Schardl C.L."/>
        </authorList>
    </citation>
    <scope>NUCLEOTIDE SEQUENCE [LARGE SCALE GENOMIC DNA]</scope>
</reference>
<protein>
    <recommendedName>
        <fullName evidence="2">histidine kinase</fullName>
        <ecNumber evidence="2">2.7.13.3</ecNumber>
    </recommendedName>
</protein>
<dbReference type="Pfam" id="PF02518">
    <property type="entry name" value="HATPase_c"/>
    <property type="match status" value="1"/>
</dbReference>
<dbReference type="SUPFAM" id="SSF55874">
    <property type="entry name" value="ATPase domain of HSP90 chaperone/DNA topoisomerase II/histidine kinase"/>
    <property type="match status" value="1"/>
</dbReference>
<dbReference type="Gene3D" id="3.30.565.10">
    <property type="entry name" value="Histidine kinase-like ATPase, C-terminal domain"/>
    <property type="match status" value="1"/>
</dbReference>
<comment type="catalytic activity">
    <reaction evidence="1">
        <text>ATP + protein L-histidine = ADP + protein N-phospho-L-histidine.</text>
        <dbReference type="EC" id="2.7.13.3"/>
    </reaction>
</comment>
<evidence type="ECO:0000259" key="3">
    <source>
        <dbReference type="Pfam" id="PF02518"/>
    </source>
</evidence>
<dbReference type="InterPro" id="IPR004358">
    <property type="entry name" value="Sig_transdc_His_kin-like_C"/>
</dbReference>
<dbReference type="EC" id="2.7.13.3" evidence="2"/>
<evidence type="ECO:0000256" key="2">
    <source>
        <dbReference type="ARBA" id="ARBA00012438"/>
    </source>
</evidence>
<feature type="domain" description="Histidine kinase/HSP90-like ATPase" evidence="3">
    <location>
        <begin position="37"/>
        <end position="85"/>
    </location>
</feature>
<accession>A0A1M4IJA4</accession>
<dbReference type="Proteomes" id="UP000184997">
    <property type="component" value="Unassembled WGS sequence"/>
</dbReference>